<dbReference type="EMBL" id="QZKU01000103">
    <property type="protein sequence ID" value="RJP18297.1"/>
    <property type="molecule type" value="Genomic_DNA"/>
</dbReference>
<reference evidence="1 2" key="1">
    <citation type="journal article" date="2017" name="ISME J.">
        <title>Energy and carbon metabolisms in a deep terrestrial subsurface fluid microbial community.</title>
        <authorList>
            <person name="Momper L."/>
            <person name="Jungbluth S.P."/>
            <person name="Lee M.D."/>
            <person name="Amend J.P."/>
        </authorList>
    </citation>
    <scope>NUCLEOTIDE SEQUENCE [LARGE SCALE GENOMIC DNA]</scope>
    <source>
        <strain evidence="1">SURF_5</strain>
    </source>
</reference>
<gene>
    <name evidence="1" type="ORF">C4520_14675</name>
</gene>
<name>A0A3A4NBA1_ABYX5</name>
<dbReference type="AlphaFoldDB" id="A0A3A4NBA1"/>
<organism evidence="1 2">
    <name type="scientific">Abyssobacteria bacterium (strain SURF_5)</name>
    <dbReference type="NCBI Taxonomy" id="2093360"/>
    <lineage>
        <taxon>Bacteria</taxon>
        <taxon>Pseudomonadati</taxon>
        <taxon>Candidatus Hydrogenedentota</taxon>
        <taxon>Candidatus Abyssobacteria</taxon>
    </lineage>
</organism>
<comment type="caution">
    <text evidence="1">The sequence shown here is derived from an EMBL/GenBank/DDBJ whole genome shotgun (WGS) entry which is preliminary data.</text>
</comment>
<accession>A0A3A4NBA1</accession>
<evidence type="ECO:0000313" key="2">
    <source>
        <dbReference type="Proteomes" id="UP000265882"/>
    </source>
</evidence>
<evidence type="ECO:0000313" key="1">
    <source>
        <dbReference type="EMBL" id="RJP18297.1"/>
    </source>
</evidence>
<dbReference type="Proteomes" id="UP000265882">
    <property type="component" value="Unassembled WGS sequence"/>
</dbReference>
<sequence>MFMLMLTAILDFGSAPFLNATALHKFFPFRPSSLQSKHCFNCGGAPLFRLCGCPLYYLGLLLKKLYHTAQKTFDK</sequence>
<proteinExistence type="predicted"/>
<protein>
    <submittedName>
        <fullName evidence="1">Uncharacterized protein</fullName>
    </submittedName>
</protein>